<sequence>MATLNYKDVIRITTNLPAQRTRKDILAVCDWIQKVTPLFADDRRSLLQELLESDEECEKSPTPEETVSVRNSDEEDETESVRLPSVRQRFRKSLTKLKITQVISSKTKKEEKKPDPREKLGVKVAQMKDGESFGELALQNSDNRREASCVTDTEKKLQDGNPIIRQGQACNGLHFLVQGEVKVIVNTQNHSKQYAAKSAKEVSLDMERKLEDTNLEQRMLGQSEILRALSVPHVKRRRGYCAAELYQSNRQRNLCLSGPTIMFGDLEHYLLKVLGVHTYMQTIIAKGPVKILHINKENLARLLKLATLAGPATSDTTLTAMTEVAFETWVNRIEKFATPNDDFSCLDQMVRDLSKHPTMRLKPTDQEIFTKEDQQFHSLFKAYVKNQAPLILPCVRDGYSYRVSMQEKAKHRQLQREKYAKRGGSKTKKPLRPLQTIRAPRSIAALKEQIRIFQTSDANIIVPPRKEMGGLEPLKNRHTVEKDTRTKSMGDLESLEKGELHRANLGMNNLPRSTVIQPGYARLVPVEGNREKISHTRSIVGSEAAERNLHKMTSSSPGVLVTEVNSPKGAADSNCEQVDLVEGKTLKFYSQYLRRRLEREYDKELVEPEIYQNNKEADILEKKLRMFIDPYDTLPESTTAISKFKRLDETTKANLLPGGKCLVERRPCKLLQKAFPFKAHEHVHRHIVAHEE</sequence>
<dbReference type="InterPro" id="IPR000595">
    <property type="entry name" value="cNMP-bd_dom"/>
</dbReference>
<evidence type="ECO:0000256" key="1">
    <source>
        <dbReference type="SAM" id="MobiDB-lite"/>
    </source>
</evidence>
<dbReference type="Proteomes" id="UP000593567">
    <property type="component" value="Unassembled WGS sequence"/>
</dbReference>
<dbReference type="InterPro" id="IPR018490">
    <property type="entry name" value="cNMP-bd_dom_sf"/>
</dbReference>
<feature type="compositionally biased region" description="Basic residues" evidence="1">
    <location>
        <begin position="421"/>
        <end position="430"/>
    </location>
</feature>
<dbReference type="InterPro" id="IPR014710">
    <property type="entry name" value="RmlC-like_jellyroll"/>
</dbReference>
<comment type="caution">
    <text evidence="3">The sequence shown here is derived from an EMBL/GenBank/DDBJ whole genome shotgun (WGS) entry which is preliminary data.</text>
</comment>
<proteinExistence type="predicted"/>
<keyword evidence="4" id="KW-1185">Reference proteome</keyword>
<feature type="domain" description="Cyclic nucleotide-binding" evidence="2">
    <location>
        <begin position="124"/>
        <end position="157"/>
    </location>
</feature>
<feature type="region of interest" description="Disordered" evidence="1">
    <location>
        <begin position="410"/>
        <end position="430"/>
    </location>
</feature>
<reference evidence="3" key="1">
    <citation type="submission" date="2020-06" db="EMBL/GenBank/DDBJ databases">
        <title>Draft genome of Bugula neritina, a colonial animal packing powerful symbionts and potential medicines.</title>
        <authorList>
            <person name="Rayko M."/>
        </authorList>
    </citation>
    <scope>NUCLEOTIDE SEQUENCE [LARGE SCALE GENOMIC DNA]</scope>
    <source>
        <strain evidence="3">Kwan_BN1</strain>
    </source>
</reference>
<feature type="domain" description="Cyclic nucleotide-binding" evidence="2">
    <location>
        <begin position="158"/>
        <end position="192"/>
    </location>
</feature>
<organism evidence="3 4">
    <name type="scientific">Bugula neritina</name>
    <name type="common">Brown bryozoan</name>
    <name type="synonym">Sertularia neritina</name>
    <dbReference type="NCBI Taxonomy" id="10212"/>
    <lineage>
        <taxon>Eukaryota</taxon>
        <taxon>Metazoa</taxon>
        <taxon>Spiralia</taxon>
        <taxon>Lophotrochozoa</taxon>
        <taxon>Bryozoa</taxon>
        <taxon>Gymnolaemata</taxon>
        <taxon>Cheilostomatida</taxon>
        <taxon>Flustrina</taxon>
        <taxon>Buguloidea</taxon>
        <taxon>Bugulidae</taxon>
        <taxon>Bugula</taxon>
    </lineage>
</organism>
<accession>A0A7J7KNF0</accession>
<dbReference type="PROSITE" id="PS50042">
    <property type="entry name" value="CNMP_BINDING_3"/>
    <property type="match status" value="2"/>
</dbReference>
<dbReference type="EMBL" id="VXIV02000220">
    <property type="protein sequence ID" value="KAF6039696.1"/>
    <property type="molecule type" value="Genomic_DNA"/>
</dbReference>
<feature type="region of interest" description="Disordered" evidence="1">
    <location>
        <begin position="52"/>
        <end position="82"/>
    </location>
</feature>
<name>A0A7J7KNF0_BUGNE</name>
<protein>
    <recommendedName>
        <fullName evidence="2">Cyclic nucleotide-binding domain-containing protein</fullName>
    </recommendedName>
</protein>
<dbReference type="SUPFAM" id="SSF51206">
    <property type="entry name" value="cAMP-binding domain-like"/>
    <property type="match status" value="1"/>
</dbReference>
<dbReference type="AlphaFoldDB" id="A0A7J7KNF0"/>
<dbReference type="Gene3D" id="2.60.120.10">
    <property type="entry name" value="Jelly Rolls"/>
    <property type="match status" value="1"/>
</dbReference>
<gene>
    <name evidence="3" type="ORF">EB796_001996</name>
</gene>
<evidence type="ECO:0000313" key="4">
    <source>
        <dbReference type="Proteomes" id="UP000593567"/>
    </source>
</evidence>
<evidence type="ECO:0000259" key="2">
    <source>
        <dbReference type="PROSITE" id="PS50042"/>
    </source>
</evidence>
<evidence type="ECO:0000313" key="3">
    <source>
        <dbReference type="EMBL" id="KAF6039696.1"/>
    </source>
</evidence>